<accession>A0ABR4P5K6</accession>
<evidence type="ECO:0000313" key="2">
    <source>
        <dbReference type="Proteomes" id="UP001629113"/>
    </source>
</evidence>
<gene>
    <name evidence="1" type="ORF">PVAG01_10258</name>
</gene>
<sequence length="123" mass="14269">MNKNHSHVYNGEGANAFPGLEVLDLKRQLEMVPPLLGIHPESVLKGNTTGERWRDYKVAFDFYLANENEKELLLGALENFDQKDRPFQMQHLLFSNKHRFVQTTTNGHNIHQFEPALIAREVR</sequence>
<protein>
    <submittedName>
        <fullName evidence="1">Uncharacterized protein</fullName>
    </submittedName>
</protein>
<evidence type="ECO:0000313" key="1">
    <source>
        <dbReference type="EMBL" id="KAL3418542.1"/>
    </source>
</evidence>
<organism evidence="1 2">
    <name type="scientific">Phlyctema vagabunda</name>
    <dbReference type="NCBI Taxonomy" id="108571"/>
    <lineage>
        <taxon>Eukaryota</taxon>
        <taxon>Fungi</taxon>
        <taxon>Dikarya</taxon>
        <taxon>Ascomycota</taxon>
        <taxon>Pezizomycotina</taxon>
        <taxon>Leotiomycetes</taxon>
        <taxon>Helotiales</taxon>
        <taxon>Dermateaceae</taxon>
        <taxon>Phlyctema</taxon>
    </lineage>
</organism>
<comment type="caution">
    <text evidence="1">The sequence shown here is derived from an EMBL/GenBank/DDBJ whole genome shotgun (WGS) entry which is preliminary data.</text>
</comment>
<dbReference type="Proteomes" id="UP001629113">
    <property type="component" value="Unassembled WGS sequence"/>
</dbReference>
<reference evidence="1 2" key="1">
    <citation type="submission" date="2024-06" db="EMBL/GenBank/DDBJ databases">
        <title>Complete genome of Phlyctema vagabunda strain 19-DSS-EL-015.</title>
        <authorList>
            <person name="Fiorenzani C."/>
        </authorList>
    </citation>
    <scope>NUCLEOTIDE SEQUENCE [LARGE SCALE GENOMIC DNA]</scope>
    <source>
        <strain evidence="1 2">19-DSS-EL-015</strain>
    </source>
</reference>
<name>A0ABR4P5K6_9HELO</name>
<dbReference type="EMBL" id="JBFCZG010000009">
    <property type="protein sequence ID" value="KAL3418542.1"/>
    <property type="molecule type" value="Genomic_DNA"/>
</dbReference>
<proteinExistence type="predicted"/>
<keyword evidence="2" id="KW-1185">Reference proteome</keyword>